<keyword evidence="1" id="KW-0472">Membrane</keyword>
<dbReference type="EMBL" id="LAZR01024451">
    <property type="protein sequence ID" value="KKL75090.1"/>
    <property type="molecule type" value="Genomic_DNA"/>
</dbReference>
<comment type="caution">
    <text evidence="2">The sequence shown here is derived from an EMBL/GenBank/DDBJ whole genome shotgun (WGS) entry which is preliminary data.</text>
</comment>
<organism evidence="2">
    <name type="scientific">marine sediment metagenome</name>
    <dbReference type="NCBI Taxonomy" id="412755"/>
    <lineage>
        <taxon>unclassified sequences</taxon>
        <taxon>metagenomes</taxon>
        <taxon>ecological metagenomes</taxon>
    </lineage>
</organism>
<dbReference type="AlphaFoldDB" id="A0A0F9H0E0"/>
<sequence>MEVVSNVTLYGLIALIINGVFLWIREWRKHRTWSANGKDLKEIKEDVKDTNEKIDGIEGTVGETQIKVAEIKVAVGTQARHCKQTVERFDKAITNQGNQLIDIAKGK</sequence>
<gene>
    <name evidence="2" type="ORF">LCGC14_2058340</name>
</gene>
<keyword evidence="1" id="KW-1133">Transmembrane helix</keyword>
<name>A0A0F9H0E0_9ZZZZ</name>
<accession>A0A0F9H0E0</accession>
<feature type="transmembrane region" description="Helical" evidence="1">
    <location>
        <begin position="6"/>
        <end position="24"/>
    </location>
</feature>
<evidence type="ECO:0000256" key="1">
    <source>
        <dbReference type="SAM" id="Phobius"/>
    </source>
</evidence>
<protein>
    <submittedName>
        <fullName evidence="2">Uncharacterized protein</fullName>
    </submittedName>
</protein>
<proteinExistence type="predicted"/>
<reference evidence="2" key="1">
    <citation type="journal article" date="2015" name="Nature">
        <title>Complex archaea that bridge the gap between prokaryotes and eukaryotes.</title>
        <authorList>
            <person name="Spang A."/>
            <person name="Saw J.H."/>
            <person name="Jorgensen S.L."/>
            <person name="Zaremba-Niedzwiedzka K."/>
            <person name="Martijn J."/>
            <person name="Lind A.E."/>
            <person name="van Eijk R."/>
            <person name="Schleper C."/>
            <person name="Guy L."/>
            <person name="Ettema T.J."/>
        </authorList>
    </citation>
    <scope>NUCLEOTIDE SEQUENCE</scope>
</reference>
<evidence type="ECO:0000313" key="2">
    <source>
        <dbReference type="EMBL" id="KKL75090.1"/>
    </source>
</evidence>
<keyword evidence="1" id="KW-0812">Transmembrane</keyword>